<keyword evidence="2" id="KW-1185">Reference proteome</keyword>
<dbReference type="Proteomes" id="UP000299102">
    <property type="component" value="Unassembled WGS sequence"/>
</dbReference>
<name>A0A4C1U790_EUMVA</name>
<protein>
    <submittedName>
        <fullName evidence="1">Uncharacterized protein</fullName>
    </submittedName>
</protein>
<evidence type="ECO:0000313" key="1">
    <source>
        <dbReference type="EMBL" id="GBP22130.1"/>
    </source>
</evidence>
<proteinExistence type="predicted"/>
<comment type="caution">
    <text evidence="1">The sequence shown here is derived from an EMBL/GenBank/DDBJ whole genome shotgun (WGS) entry which is preliminary data.</text>
</comment>
<sequence>MDTQQLPILIAFVTTAHTISVSPQTHRTDWSAYQRALKELYIGKCFFCPEEIDLAAQHLIKKVQTANNAATTHLPAPTSRRWDLPPRLQNALQQKRNLQRLWAGRAAHELSAGEDWKSLHQLCRRLTRAPFPVCPLFDKKRDAPLRRKGSGRDPSRALLG</sequence>
<dbReference type="EMBL" id="BGZK01000137">
    <property type="protein sequence ID" value="GBP22130.1"/>
    <property type="molecule type" value="Genomic_DNA"/>
</dbReference>
<dbReference type="OrthoDB" id="410155at2759"/>
<gene>
    <name evidence="1" type="ORF">EVAR_10639_1</name>
</gene>
<reference evidence="1 2" key="1">
    <citation type="journal article" date="2019" name="Commun. Biol.">
        <title>The bagworm genome reveals a unique fibroin gene that provides high tensile strength.</title>
        <authorList>
            <person name="Kono N."/>
            <person name="Nakamura H."/>
            <person name="Ohtoshi R."/>
            <person name="Tomita M."/>
            <person name="Numata K."/>
            <person name="Arakawa K."/>
        </authorList>
    </citation>
    <scope>NUCLEOTIDE SEQUENCE [LARGE SCALE GENOMIC DNA]</scope>
</reference>
<organism evidence="1 2">
    <name type="scientific">Eumeta variegata</name>
    <name type="common">Bagworm moth</name>
    <name type="synonym">Eumeta japonica</name>
    <dbReference type="NCBI Taxonomy" id="151549"/>
    <lineage>
        <taxon>Eukaryota</taxon>
        <taxon>Metazoa</taxon>
        <taxon>Ecdysozoa</taxon>
        <taxon>Arthropoda</taxon>
        <taxon>Hexapoda</taxon>
        <taxon>Insecta</taxon>
        <taxon>Pterygota</taxon>
        <taxon>Neoptera</taxon>
        <taxon>Endopterygota</taxon>
        <taxon>Lepidoptera</taxon>
        <taxon>Glossata</taxon>
        <taxon>Ditrysia</taxon>
        <taxon>Tineoidea</taxon>
        <taxon>Psychidae</taxon>
        <taxon>Oiketicinae</taxon>
        <taxon>Eumeta</taxon>
    </lineage>
</organism>
<evidence type="ECO:0000313" key="2">
    <source>
        <dbReference type="Proteomes" id="UP000299102"/>
    </source>
</evidence>
<accession>A0A4C1U790</accession>
<dbReference type="AlphaFoldDB" id="A0A4C1U790"/>